<feature type="transmembrane region" description="Helical" evidence="12">
    <location>
        <begin position="157"/>
        <end position="178"/>
    </location>
</feature>
<reference evidence="13" key="1">
    <citation type="submission" date="2020-10" db="EMBL/GenBank/DDBJ databases">
        <title>Ca. Dormibacterota MAGs.</title>
        <authorList>
            <person name="Montgomery K."/>
        </authorList>
    </citation>
    <scope>NUCLEOTIDE SEQUENCE [LARGE SCALE GENOMIC DNA]</scope>
    <source>
        <strain evidence="13">SC8812_S17_10</strain>
    </source>
</reference>
<evidence type="ECO:0000256" key="1">
    <source>
        <dbReference type="ARBA" id="ARBA00004651"/>
    </source>
</evidence>
<evidence type="ECO:0000256" key="6">
    <source>
        <dbReference type="ARBA" id="ARBA00022692"/>
    </source>
</evidence>
<evidence type="ECO:0000256" key="4">
    <source>
        <dbReference type="ARBA" id="ARBA00022475"/>
    </source>
</evidence>
<dbReference type="Proteomes" id="UP000612893">
    <property type="component" value="Unassembled WGS sequence"/>
</dbReference>
<dbReference type="Pfam" id="PF02322">
    <property type="entry name" value="Cyt_bd_oxida_II"/>
    <property type="match status" value="1"/>
</dbReference>
<evidence type="ECO:0000256" key="3">
    <source>
        <dbReference type="ARBA" id="ARBA00022448"/>
    </source>
</evidence>
<dbReference type="NCBIfam" id="TIGR00203">
    <property type="entry name" value="cydB"/>
    <property type="match status" value="1"/>
</dbReference>
<proteinExistence type="inferred from homology"/>
<keyword evidence="5" id="KW-0349">Heme</keyword>
<comment type="caution">
    <text evidence="13">The sequence shown here is derived from an EMBL/GenBank/DDBJ whole genome shotgun (WGS) entry which is preliminary data.</text>
</comment>
<comment type="similarity">
    <text evidence="2">Belongs to the cytochrome ubiquinol oxidase subunit 2 family.</text>
</comment>
<feature type="transmembrane region" description="Helical" evidence="12">
    <location>
        <begin position="6"/>
        <end position="31"/>
    </location>
</feature>
<dbReference type="PIRSF" id="PIRSF000267">
    <property type="entry name" value="Cyt_oxidse_sub2"/>
    <property type="match status" value="1"/>
</dbReference>
<evidence type="ECO:0000256" key="2">
    <source>
        <dbReference type="ARBA" id="ARBA00007543"/>
    </source>
</evidence>
<evidence type="ECO:0000256" key="8">
    <source>
        <dbReference type="ARBA" id="ARBA00022982"/>
    </source>
</evidence>
<dbReference type="PANTHER" id="PTHR43141:SF5">
    <property type="entry name" value="CYTOCHROME BD-I UBIQUINOL OXIDASE SUBUNIT 2"/>
    <property type="match status" value="1"/>
</dbReference>
<dbReference type="AlphaFoldDB" id="A0A934K2Y4"/>
<feature type="transmembrane region" description="Helical" evidence="12">
    <location>
        <begin position="118"/>
        <end position="137"/>
    </location>
</feature>
<keyword evidence="14" id="KW-1185">Reference proteome</keyword>
<feature type="transmembrane region" description="Helical" evidence="12">
    <location>
        <begin position="228"/>
        <end position="245"/>
    </location>
</feature>
<feature type="transmembrane region" description="Helical" evidence="12">
    <location>
        <begin position="300"/>
        <end position="327"/>
    </location>
</feature>
<sequence length="338" mass="36897">MALNVIWYLLFLGIIAAYVVLDGFDLGVGILHPVVARKDEERRMSLNSIGPVWDGNEVWLVVGVGVLFAGFPEVYATFFSGFYPAIMLVLAFLILRAVSIEFRSKRPSAGWRTFWDRVFGGASLLLALLFGLAFGNIARGLPIDAAHNIRLDPVQLINPYALLIAVTSVAMLAQHGAIYLAMKTEGDLQRRARQAAGRLVLAFVVLVILSAIATAVFEPRLTDFYRQVWPLVLPVATALAIANVVRENRRRNESAAFLSSCIGIGLLIASVGLAQYPAVLASSLNSGYSLTIFNSMSSPLTLTIMLVMAAIGMPLVLAYTVGIYWLFRGKVRLGERSY</sequence>
<protein>
    <submittedName>
        <fullName evidence="13">Cytochrome d ubiquinol oxidase subunit II</fullName>
    </submittedName>
</protein>
<name>A0A934K2Y4_9BACT</name>
<evidence type="ECO:0000313" key="14">
    <source>
        <dbReference type="Proteomes" id="UP000612893"/>
    </source>
</evidence>
<organism evidence="13 14">
    <name type="scientific">Candidatus Nephthysia bennettiae</name>
    <dbReference type="NCBI Taxonomy" id="3127016"/>
    <lineage>
        <taxon>Bacteria</taxon>
        <taxon>Bacillati</taxon>
        <taxon>Candidatus Dormiibacterota</taxon>
        <taxon>Candidatus Dormibacteria</taxon>
        <taxon>Candidatus Dormibacterales</taxon>
        <taxon>Candidatus Dormibacteraceae</taxon>
        <taxon>Candidatus Nephthysia</taxon>
    </lineage>
</organism>
<dbReference type="GO" id="GO:0005886">
    <property type="term" value="C:plasma membrane"/>
    <property type="evidence" value="ECO:0007669"/>
    <property type="project" value="UniProtKB-SubCell"/>
</dbReference>
<keyword evidence="10" id="KW-0408">Iron</keyword>
<dbReference type="RefSeq" id="WP_338199755.1">
    <property type="nucleotide sequence ID" value="NZ_JAEKNR010000062.1"/>
</dbReference>
<evidence type="ECO:0000256" key="12">
    <source>
        <dbReference type="SAM" id="Phobius"/>
    </source>
</evidence>
<feature type="transmembrane region" description="Helical" evidence="12">
    <location>
        <begin position="257"/>
        <end position="280"/>
    </location>
</feature>
<accession>A0A934K2Y4</accession>
<keyword evidence="4" id="KW-1003">Cell membrane</keyword>
<evidence type="ECO:0000313" key="13">
    <source>
        <dbReference type="EMBL" id="MBJ7597490.1"/>
    </source>
</evidence>
<keyword evidence="6 12" id="KW-0812">Transmembrane</keyword>
<keyword evidence="8" id="KW-0249">Electron transport</keyword>
<keyword evidence="7" id="KW-0479">Metal-binding</keyword>
<comment type="subcellular location">
    <subcellularLocation>
        <location evidence="1">Cell membrane</location>
        <topology evidence="1">Multi-pass membrane protein</topology>
    </subcellularLocation>
</comment>
<dbReference type="InterPro" id="IPR003317">
    <property type="entry name" value="Cyt-d_oxidase_su2"/>
</dbReference>
<keyword evidence="3" id="KW-0813">Transport</keyword>
<feature type="transmembrane region" description="Helical" evidence="12">
    <location>
        <begin position="77"/>
        <end position="98"/>
    </location>
</feature>
<keyword evidence="11 12" id="KW-0472">Membrane</keyword>
<evidence type="ECO:0000256" key="9">
    <source>
        <dbReference type="ARBA" id="ARBA00022989"/>
    </source>
</evidence>
<dbReference type="PANTHER" id="PTHR43141">
    <property type="entry name" value="CYTOCHROME BD2 SUBUNIT II"/>
    <property type="match status" value="1"/>
</dbReference>
<keyword evidence="9 12" id="KW-1133">Transmembrane helix</keyword>
<evidence type="ECO:0000256" key="10">
    <source>
        <dbReference type="ARBA" id="ARBA00023004"/>
    </source>
</evidence>
<feature type="transmembrane region" description="Helical" evidence="12">
    <location>
        <begin position="199"/>
        <end position="216"/>
    </location>
</feature>
<dbReference type="EMBL" id="JAEKNR010000062">
    <property type="protein sequence ID" value="MBJ7597490.1"/>
    <property type="molecule type" value="Genomic_DNA"/>
</dbReference>
<evidence type="ECO:0000256" key="11">
    <source>
        <dbReference type="ARBA" id="ARBA00023136"/>
    </source>
</evidence>
<dbReference type="GO" id="GO:0046872">
    <property type="term" value="F:metal ion binding"/>
    <property type="evidence" value="ECO:0007669"/>
    <property type="project" value="UniProtKB-KW"/>
</dbReference>
<gene>
    <name evidence="13" type="primary">cydB</name>
    <name evidence="13" type="ORF">JF922_05315</name>
</gene>
<evidence type="ECO:0000256" key="5">
    <source>
        <dbReference type="ARBA" id="ARBA00022617"/>
    </source>
</evidence>
<evidence type="ECO:0000256" key="7">
    <source>
        <dbReference type="ARBA" id="ARBA00022723"/>
    </source>
</evidence>